<evidence type="ECO:0000313" key="2">
    <source>
        <dbReference type="Proteomes" id="UP001367508"/>
    </source>
</evidence>
<keyword evidence="2" id="KW-1185">Reference proteome</keyword>
<dbReference type="AlphaFoldDB" id="A0AAN9MUN0"/>
<sequence length="374" mass="41315">MQQLNALHKEYSASRMQRLNLVVEDSCILNRFIFEETDLVFPESAAGDAPSKNPVTFGLAKAYSAFSSTPRDLIKLIGTTCTLAGQLQSPQFLAIKEQCLGLRDGLGTRNPKRTTRLLQHCINIASTLNTIKSVKLALAHCSLVLSSITGTEPLGKTFRLRIWEFYRRTLRILPPTEHLLPLFFFFDRTFPSKVSFSAGCLKANNGAIVNGLENGHETWPNTAHSIAAHMNIKKMSVAQPAWVHFTNDCFNIVSLFATGGPQRKNPSSFVNCMNPDMPHYPHGHEQGLPLAAVQHLHGPFLGLCLARVEDGCTSVSTCLTVDIMTLKLQASKFLTSRGMHRDRLCSFLLNLDFSSSIKGIVIVLAKTERAAEGF</sequence>
<evidence type="ECO:0000313" key="1">
    <source>
        <dbReference type="EMBL" id="KAK7360987.1"/>
    </source>
</evidence>
<reference evidence="1 2" key="1">
    <citation type="submission" date="2024-01" db="EMBL/GenBank/DDBJ databases">
        <title>The genomes of 5 underutilized Papilionoideae crops provide insights into root nodulation and disease resistanc.</title>
        <authorList>
            <person name="Jiang F."/>
        </authorList>
    </citation>
    <scope>NUCLEOTIDE SEQUENCE [LARGE SCALE GENOMIC DNA]</scope>
    <source>
        <strain evidence="1">LVBAO_FW01</strain>
        <tissue evidence="1">Leaves</tissue>
    </source>
</reference>
<dbReference type="Proteomes" id="UP001367508">
    <property type="component" value="Unassembled WGS sequence"/>
</dbReference>
<gene>
    <name evidence="1" type="ORF">VNO77_03009</name>
</gene>
<accession>A0AAN9MUN0</accession>
<proteinExistence type="predicted"/>
<comment type="caution">
    <text evidence="1">The sequence shown here is derived from an EMBL/GenBank/DDBJ whole genome shotgun (WGS) entry which is preliminary data.</text>
</comment>
<dbReference type="EMBL" id="JAYMYQ010000001">
    <property type="protein sequence ID" value="KAK7360987.1"/>
    <property type="molecule type" value="Genomic_DNA"/>
</dbReference>
<name>A0AAN9MUN0_CANGL</name>
<protein>
    <submittedName>
        <fullName evidence="1">Uncharacterized protein</fullName>
    </submittedName>
</protein>
<organism evidence="1 2">
    <name type="scientific">Canavalia gladiata</name>
    <name type="common">Sword bean</name>
    <name type="synonym">Dolichos gladiatus</name>
    <dbReference type="NCBI Taxonomy" id="3824"/>
    <lineage>
        <taxon>Eukaryota</taxon>
        <taxon>Viridiplantae</taxon>
        <taxon>Streptophyta</taxon>
        <taxon>Embryophyta</taxon>
        <taxon>Tracheophyta</taxon>
        <taxon>Spermatophyta</taxon>
        <taxon>Magnoliopsida</taxon>
        <taxon>eudicotyledons</taxon>
        <taxon>Gunneridae</taxon>
        <taxon>Pentapetalae</taxon>
        <taxon>rosids</taxon>
        <taxon>fabids</taxon>
        <taxon>Fabales</taxon>
        <taxon>Fabaceae</taxon>
        <taxon>Papilionoideae</taxon>
        <taxon>50 kb inversion clade</taxon>
        <taxon>NPAAA clade</taxon>
        <taxon>indigoferoid/millettioid clade</taxon>
        <taxon>Phaseoleae</taxon>
        <taxon>Canavalia</taxon>
    </lineage>
</organism>